<evidence type="ECO:0000313" key="1">
    <source>
        <dbReference type="EMBL" id="WOO40544.1"/>
    </source>
</evidence>
<dbReference type="RefSeq" id="WP_317832653.1">
    <property type="nucleotide sequence ID" value="NZ_CP136920.1"/>
</dbReference>
<reference evidence="1 2" key="1">
    <citation type="submission" date="2023-10" db="EMBL/GenBank/DDBJ databases">
        <title>Rubellicoccus peritrichatus gen. nov., sp. nov., isolated from an algae of coral reef tank.</title>
        <authorList>
            <person name="Luo J."/>
        </authorList>
    </citation>
    <scope>NUCLEOTIDE SEQUENCE [LARGE SCALE GENOMIC DNA]</scope>
    <source>
        <strain evidence="1 2">CR14</strain>
    </source>
</reference>
<dbReference type="KEGG" id="puo:RZN69_18130"/>
<evidence type="ECO:0000313" key="2">
    <source>
        <dbReference type="Proteomes" id="UP001304300"/>
    </source>
</evidence>
<accession>A0AAQ3L6P5</accession>
<proteinExistence type="predicted"/>
<organism evidence="1 2">
    <name type="scientific">Rubellicoccus peritrichatus</name>
    <dbReference type="NCBI Taxonomy" id="3080537"/>
    <lineage>
        <taxon>Bacteria</taxon>
        <taxon>Pseudomonadati</taxon>
        <taxon>Verrucomicrobiota</taxon>
        <taxon>Opitutia</taxon>
        <taxon>Puniceicoccales</taxon>
        <taxon>Cerasicoccaceae</taxon>
        <taxon>Rubellicoccus</taxon>
    </lineage>
</organism>
<name>A0AAQ3L6P5_9BACT</name>
<dbReference type="EMBL" id="CP136920">
    <property type="protein sequence ID" value="WOO40544.1"/>
    <property type="molecule type" value="Genomic_DNA"/>
</dbReference>
<dbReference type="AlphaFoldDB" id="A0AAQ3L6P5"/>
<sequence length="62" mass="6906">MSDNNGSELAWDAEIETRGMILFSCLMEHIHSLFTKFERGRFPGSEKLGACNKAVLSLEVMG</sequence>
<protein>
    <submittedName>
        <fullName evidence="1">Uncharacterized protein</fullName>
    </submittedName>
</protein>
<gene>
    <name evidence="1" type="ORF">RZN69_18130</name>
</gene>
<keyword evidence="2" id="KW-1185">Reference proteome</keyword>
<dbReference type="Proteomes" id="UP001304300">
    <property type="component" value="Chromosome"/>
</dbReference>